<gene>
    <name evidence="1" type="ORF">OJAV_G00177140</name>
</gene>
<dbReference type="AlphaFoldDB" id="A0A3S2U3Q8"/>
<sequence>MIHRSRTLDSSEPERRERVQHTLHQISQCVKKLINRWRRKKTQGTVIFQFFWSPCECLSCVRAEVTLRRVFPPPVDGPSRYSRGNPPPSFPASAAACVCPCAWRNVGSNQSFWSERRADVGLRPRRLPPREGARALTSHSPLRWKLRTMICSELRL</sequence>
<protein>
    <submittedName>
        <fullName evidence="1">Uncharacterized protein</fullName>
    </submittedName>
</protein>
<reference evidence="1 2" key="1">
    <citation type="submission" date="2018-11" db="EMBL/GenBank/DDBJ databases">
        <authorList>
            <person name="Lopez-Roques C."/>
            <person name="Donnadieu C."/>
            <person name="Bouchez O."/>
            <person name="Klopp C."/>
            <person name="Cabau C."/>
            <person name="Zahm M."/>
        </authorList>
    </citation>
    <scope>NUCLEOTIDE SEQUENCE [LARGE SCALE GENOMIC DNA]</scope>
    <source>
        <strain evidence="1">RS831</strain>
        <tissue evidence="1">Whole body</tissue>
    </source>
</reference>
<accession>A0A3S2U3Q8</accession>
<name>A0A3S2U3Q8_ORYJA</name>
<evidence type="ECO:0000313" key="2">
    <source>
        <dbReference type="Proteomes" id="UP000283210"/>
    </source>
</evidence>
<organism evidence="1 2">
    <name type="scientific">Oryzias javanicus</name>
    <name type="common">Javanese ricefish</name>
    <name type="synonym">Aplocheilus javanicus</name>
    <dbReference type="NCBI Taxonomy" id="123683"/>
    <lineage>
        <taxon>Eukaryota</taxon>
        <taxon>Metazoa</taxon>
        <taxon>Chordata</taxon>
        <taxon>Craniata</taxon>
        <taxon>Vertebrata</taxon>
        <taxon>Euteleostomi</taxon>
        <taxon>Actinopterygii</taxon>
        <taxon>Neopterygii</taxon>
        <taxon>Teleostei</taxon>
        <taxon>Neoteleostei</taxon>
        <taxon>Acanthomorphata</taxon>
        <taxon>Ovalentaria</taxon>
        <taxon>Atherinomorphae</taxon>
        <taxon>Beloniformes</taxon>
        <taxon>Adrianichthyidae</taxon>
        <taxon>Oryziinae</taxon>
        <taxon>Oryzias</taxon>
    </lineage>
</organism>
<proteinExistence type="predicted"/>
<dbReference type="EMBL" id="CM012453">
    <property type="protein sequence ID" value="RVE62099.1"/>
    <property type="molecule type" value="Genomic_DNA"/>
</dbReference>
<reference evidence="1 2" key="2">
    <citation type="submission" date="2019-01" db="EMBL/GenBank/DDBJ databases">
        <title>A chromosome length genome reference of the Java medaka (oryzias javanicus).</title>
        <authorList>
            <person name="Herpin A."/>
            <person name="Takehana Y."/>
            <person name="Naruse K."/>
            <person name="Ansai S."/>
            <person name="Kawaguchi M."/>
        </authorList>
    </citation>
    <scope>NUCLEOTIDE SEQUENCE [LARGE SCALE GENOMIC DNA]</scope>
    <source>
        <strain evidence="1">RS831</strain>
        <tissue evidence="1">Whole body</tissue>
    </source>
</reference>
<dbReference type="Proteomes" id="UP000283210">
    <property type="component" value="Chromosome 17"/>
</dbReference>
<evidence type="ECO:0000313" key="1">
    <source>
        <dbReference type="EMBL" id="RVE62099.1"/>
    </source>
</evidence>
<keyword evidence="2" id="KW-1185">Reference proteome</keyword>